<feature type="compositionally biased region" description="Polar residues" evidence="1">
    <location>
        <begin position="320"/>
        <end position="329"/>
    </location>
</feature>
<keyword evidence="3" id="KW-1185">Reference proteome</keyword>
<feature type="region of interest" description="Disordered" evidence="1">
    <location>
        <begin position="33"/>
        <end position="66"/>
    </location>
</feature>
<dbReference type="AlphaFoldDB" id="A0A8H6J2G5"/>
<evidence type="ECO:0008006" key="4">
    <source>
        <dbReference type="Google" id="ProtNLM"/>
    </source>
</evidence>
<feature type="region of interest" description="Disordered" evidence="1">
    <location>
        <begin position="318"/>
        <end position="364"/>
    </location>
</feature>
<name>A0A8H6J2G5_9PEZI</name>
<dbReference type="Proteomes" id="UP000652219">
    <property type="component" value="Unassembled WGS sequence"/>
</dbReference>
<evidence type="ECO:0000313" key="2">
    <source>
        <dbReference type="EMBL" id="KAF6804938.1"/>
    </source>
</evidence>
<dbReference type="EMBL" id="WIGN01000195">
    <property type="protein sequence ID" value="KAF6804938.1"/>
    <property type="molecule type" value="Genomic_DNA"/>
</dbReference>
<feature type="compositionally biased region" description="Low complexity" evidence="1">
    <location>
        <begin position="43"/>
        <end position="55"/>
    </location>
</feature>
<gene>
    <name evidence="2" type="ORF">CSOJ01_09841</name>
</gene>
<proteinExistence type="predicted"/>
<dbReference type="Gene3D" id="1.10.510.10">
    <property type="entry name" value="Transferase(Phosphotransferase) domain 1"/>
    <property type="match status" value="1"/>
</dbReference>
<comment type="caution">
    <text evidence="2">The sequence shown here is derived from an EMBL/GenBank/DDBJ whole genome shotgun (WGS) entry which is preliminary data.</text>
</comment>
<protein>
    <recommendedName>
        <fullName evidence="4">Protein kinase domain-containing protein</fullName>
    </recommendedName>
</protein>
<evidence type="ECO:0000256" key="1">
    <source>
        <dbReference type="SAM" id="MobiDB-lite"/>
    </source>
</evidence>
<organism evidence="2 3">
    <name type="scientific">Colletotrichum sojae</name>
    <dbReference type="NCBI Taxonomy" id="2175907"/>
    <lineage>
        <taxon>Eukaryota</taxon>
        <taxon>Fungi</taxon>
        <taxon>Dikarya</taxon>
        <taxon>Ascomycota</taxon>
        <taxon>Pezizomycotina</taxon>
        <taxon>Sordariomycetes</taxon>
        <taxon>Hypocreomycetidae</taxon>
        <taxon>Glomerellales</taxon>
        <taxon>Glomerellaceae</taxon>
        <taxon>Colletotrichum</taxon>
        <taxon>Colletotrichum orchidearum species complex</taxon>
    </lineage>
</organism>
<accession>A0A8H6J2G5</accession>
<dbReference type="Gene3D" id="1.25.40.20">
    <property type="entry name" value="Ankyrin repeat-containing domain"/>
    <property type="match status" value="1"/>
</dbReference>
<evidence type="ECO:0000313" key="3">
    <source>
        <dbReference type="Proteomes" id="UP000652219"/>
    </source>
</evidence>
<dbReference type="InterPro" id="IPR036770">
    <property type="entry name" value="Ankyrin_rpt-contain_sf"/>
</dbReference>
<reference evidence="2 3" key="1">
    <citation type="journal article" date="2020" name="Phytopathology">
        <title>Genome Sequence Resources of Colletotrichum truncatum, C. plurivorum, C. musicola, and C. sojae: Four Species Pathogenic to Soybean (Glycine max).</title>
        <authorList>
            <person name="Rogerio F."/>
            <person name="Boufleur T.R."/>
            <person name="Ciampi-Guillardi M."/>
            <person name="Sukno S.A."/>
            <person name="Thon M.R."/>
            <person name="Massola Junior N.S."/>
            <person name="Baroncelli R."/>
        </authorList>
    </citation>
    <scope>NUCLEOTIDE SEQUENCE [LARGE SCALE GENOMIC DNA]</scope>
    <source>
        <strain evidence="2 3">LFN0009</strain>
    </source>
</reference>
<sequence length="595" mass="65506">MSAVPDPPAPEGHAASPATFHIREMWKKRDEEIRNAPVPCQWPDTPTSASAAADANDPVQPSSDLSADQPVEYGILSLDFSKVTSKVEGLWKPRAILEHDGSYTELDLKRWPILGFREGWQAWGGAATTHHEFDIFLVTQPCEAVLHLLLERYTDSNQPPGEDEDAVMDLGSVSLGSFTESCTKKMESCTFKDATVRMDMTVSFSRARLHAMTEDGSDNRWTRASYCDLGGLDLVEAKYPNGFYLMATISAEDYREGSAKFSLDNPWTLPTLNMPTYVQGVTADILRRLLEKTPAQRLGGAHGVSEIKKHGFFTGIDWQHPNTGSSKPSPFQPDDVANVLGNSPSRPCNDPATGLSRHKPPRKIRESGGYLREEYDFGAWVDGPNPERIIGRPRRSSESVVFNPLVSPQEVPLSPVQEATKALQADSEREGSEPVAVMARLKAALQTKQSTDKVAHILDGCDSATLATVLKSPILLVNDTHIGAITPEFLTCNIPITALEWTAELGRADLVLLLIDRGADPNRTFDERCGPALIRAGRERRTEIMDILGPKTSRFVALRTLCQAIEQRDIPTIKSLLQTASPAISTRQIRSCRLL</sequence>
<dbReference type="SUPFAM" id="SSF48403">
    <property type="entry name" value="Ankyrin repeat"/>
    <property type="match status" value="1"/>
</dbReference>